<evidence type="ECO:0000313" key="3">
    <source>
        <dbReference type="EMBL" id="PQB05082.1"/>
    </source>
</evidence>
<comment type="caution">
    <text evidence="3">The sequence shown here is derived from an EMBL/GenBank/DDBJ whole genome shotgun (WGS) entry which is preliminary data.</text>
</comment>
<keyword evidence="1" id="KW-0175">Coiled coil</keyword>
<dbReference type="Gene3D" id="3.40.50.300">
    <property type="entry name" value="P-loop containing nucleotide triphosphate hydrolases"/>
    <property type="match status" value="1"/>
</dbReference>
<organism evidence="3 4">
    <name type="scientific">Aureitalea marina</name>
    <dbReference type="NCBI Taxonomy" id="930804"/>
    <lineage>
        <taxon>Bacteria</taxon>
        <taxon>Pseudomonadati</taxon>
        <taxon>Bacteroidota</taxon>
        <taxon>Flavobacteriia</taxon>
        <taxon>Flavobacteriales</taxon>
        <taxon>Flavobacteriaceae</taxon>
        <taxon>Aureitalea</taxon>
    </lineage>
</organism>
<feature type="transmembrane region" description="Helical" evidence="2">
    <location>
        <begin position="12"/>
        <end position="32"/>
    </location>
</feature>
<sequence>MMKLIDFFKLVLRHKVVLIGTPIVLAGLVLVLTTNPKYDYYSETMLYTGLASGSSVEMEKSFNYFATNIAFDNLINIVNSRETQEEVAIRLLSQHLLLDSYNPRYISEDSYQKLMETVPDEIFQMVVREGSDSSKVTTTDDDQLAALFPSTISRSDYEQTVAKLSEYMRSSNTNFVYELLNYEDEHYSIKAISEIKAVRMSNSDLVKISYQMDDPGICQQTLAIFSEVCQRRYQDIKENSSDAVVKYFEEQLRMAEDKLKQAENTLLEFNKDNNIINYYEQSKAVAIVKEEMEVDYNKKKAALAGALAATQTIEEKIAIQDRVQAKSQAVLDKKRRLGDLNFEVAMVESSTLDQEAKSARLTALKEEASRLDQEIRTGVNELYSYQNSIEGVPLKKTLPDWMDNTVKSEDLKAELDAMDDRNEEFQRRYADYAPAGANLKRIEREIAVAEEGYLDILHGLNLAKLKSQDNELSSNLKTFDPPYFPLSPIPTKRKLLLIASVFVGFIVVLAVILVMEYFDNTLKNLKNASKKIQLPALGVIPKIRLNPGQVDQTIVLQRLMQIIMQKLKRACHEQGMEVSTKTILMISTQAREGKTVMGKNMGLFLANQGKRVLVLNYEQHRSSPKQNSRVSLTHKLLGYPDPRVDQQHEFLQVDEQSWGIVDTATYTLNDSFNAVSSYTDILKQNKISSDFAPHYVIVELPGLLNHTYPMDLVAQADLSVLVCRSNRLWSEADKTLIDNLKTLTNDRLQFVLNGVELEEIEAVLGDLPKDRSQVRSRLKNMLRFQFYAGNRI</sequence>
<dbReference type="InterPro" id="IPR050445">
    <property type="entry name" value="Bact_polysacc_biosynth/exp"/>
</dbReference>
<dbReference type="GO" id="GO:0005886">
    <property type="term" value="C:plasma membrane"/>
    <property type="evidence" value="ECO:0007669"/>
    <property type="project" value="TreeGrafter"/>
</dbReference>
<reference evidence="3 4" key="1">
    <citation type="submission" date="2016-11" db="EMBL/GenBank/DDBJ databases">
        <title>Trade-off between light-utilization and light-protection in marine flavobacteria.</title>
        <authorList>
            <person name="Kumagai Y."/>
        </authorList>
    </citation>
    <scope>NUCLEOTIDE SEQUENCE [LARGE SCALE GENOMIC DNA]</scope>
    <source>
        <strain evidence="3 4">NBRC 107741</strain>
    </source>
</reference>
<gene>
    <name evidence="3" type="ORF">BST85_09380</name>
</gene>
<keyword evidence="4" id="KW-1185">Reference proteome</keyword>
<feature type="transmembrane region" description="Helical" evidence="2">
    <location>
        <begin position="495"/>
        <end position="518"/>
    </location>
</feature>
<dbReference type="EMBL" id="MQUB01000001">
    <property type="protein sequence ID" value="PQB05082.1"/>
    <property type="molecule type" value="Genomic_DNA"/>
</dbReference>
<keyword evidence="2" id="KW-0472">Membrane</keyword>
<dbReference type="AlphaFoldDB" id="A0A2S7KR30"/>
<protein>
    <recommendedName>
        <fullName evidence="5">Polysaccharide chain length determinant N-terminal domain-containing protein</fullName>
    </recommendedName>
</protein>
<name>A0A2S7KR30_9FLAO</name>
<feature type="coiled-coil region" evidence="1">
    <location>
        <begin position="245"/>
        <end position="272"/>
    </location>
</feature>
<dbReference type="Proteomes" id="UP000239800">
    <property type="component" value="Unassembled WGS sequence"/>
</dbReference>
<accession>A0A2S7KR30</accession>
<dbReference type="GO" id="GO:0004713">
    <property type="term" value="F:protein tyrosine kinase activity"/>
    <property type="evidence" value="ECO:0007669"/>
    <property type="project" value="TreeGrafter"/>
</dbReference>
<proteinExistence type="predicted"/>
<evidence type="ECO:0000313" key="4">
    <source>
        <dbReference type="Proteomes" id="UP000239800"/>
    </source>
</evidence>
<dbReference type="InterPro" id="IPR027417">
    <property type="entry name" value="P-loop_NTPase"/>
</dbReference>
<dbReference type="SUPFAM" id="SSF52540">
    <property type="entry name" value="P-loop containing nucleoside triphosphate hydrolases"/>
    <property type="match status" value="1"/>
</dbReference>
<evidence type="ECO:0008006" key="5">
    <source>
        <dbReference type="Google" id="ProtNLM"/>
    </source>
</evidence>
<evidence type="ECO:0000256" key="1">
    <source>
        <dbReference type="SAM" id="Coils"/>
    </source>
</evidence>
<keyword evidence="2" id="KW-1133">Transmembrane helix</keyword>
<keyword evidence="2" id="KW-0812">Transmembrane</keyword>
<dbReference type="RefSeq" id="WP_104813012.1">
    <property type="nucleotide sequence ID" value="NZ_MQUB01000001.1"/>
</dbReference>
<dbReference type="PANTHER" id="PTHR32309:SF13">
    <property type="entry name" value="FERRIC ENTEROBACTIN TRANSPORT PROTEIN FEPE"/>
    <property type="match status" value="1"/>
</dbReference>
<feature type="coiled-coil region" evidence="1">
    <location>
        <begin position="354"/>
        <end position="381"/>
    </location>
</feature>
<dbReference type="PANTHER" id="PTHR32309">
    <property type="entry name" value="TYROSINE-PROTEIN KINASE"/>
    <property type="match status" value="1"/>
</dbReference>
<evidence type="ECO:0000256" key="2">
    <source>
        <dbReference type="SAM" id="Phobius"/>
    </source>
</evidence>